<dbReference type="PANTHER" id="PTHR10887">
    <property type="entry name" value="DNA2/NAM7 HELICASE FAMILY"/>
    <property type="match status" value="1"/>
</dbReference>
<keyword evidence="4" id="KW-0347">Helicase</keyword>
<dbReference type="PANTHER" id="PTHR10887:SF517">
    <property type="entry name" value="RNA HELICASE NONSENSE MRNA REDUCING FACTOR"/>
    <property type="match status" value="1"/>
</dbReference>
<accession>A0A0C3M9S9</accession>
<evidence type="ECO:0000256" key="2">
    <source>
        <dbReference type="ARBA" id="ARBA00022741"/>
    </source>
</evidence>
<evidence type="ECO:0000256" key="4">
    <source>
        <dbReference type="ARBA" id="ARBA00022806"/>
    </source>
</evidence>
<feature type="domain" description="DNA2/NAM7 helicase-like C-terminal" evidence="8">
    <location>
        <begin position="516"/>
        <end position="740"/>
    </location>
</feature>
<evidence type="ECO:0000256" key="3">
    <source>
        <dbReference type="ARBA" id="ARBA00022801"/>
    </source>
</evidence>
<proteinExistence type="inferred from homology"/>
<evidence type="ECO:0008006" key="11">
    <source>
        <dbReference type="Google" id="ProtNLM"/>
    </source>
</evidence>
<feature type="domain" description="DNA2/NAM7 helicase helicase" evidence="7">
    <location>
        <begin position="279"/>
        <end position="507"/>
    </location>
</feature>
<evidence type="ECO:0000256" key="1">
    <source>
        <dbReference type="ARBA" id="ARBA00007913"/>
    </source>
</evidence>
<protein>
    <recommendedName>
        <fullName evidence="11">AAA+ ATPase domain-containing protein</fullName>
    </recommendedName>
</protein>
<dbReference type="GO" id="GO:0005694">
    <property type="term" value="C:chromosome"/>
    <property type="evidence" value="ECO:0007669"/>
    <property type="project" value="UniProtKB-ARBA"/>
</dbReference>
<keyword evidence="3" id="KW-0378">Hydrolase</keyword>
<reference evidence="10" key="2">
    <citation type="submission" date="2015-01" db="EMBL/GenBank/DDBJ databases">
        <title>Evolutionary Origins and Diversification of the Mycorrhizal Mutualists.</title>
        <authorList>
            <consortium name="DOE Joint Genome Institute"/>
            <consortium name="Mycorrhizal Genomics Consortium"/>
            <person name="Kohler A."/>
            <person name="Kuo A."/>
            <person name="Nagy L.G."/>
            <person name="Floudas D."/>
            <person name="Copeland A."/>
            <person name="Barry K.W."/>
            <person name="Cichocki N."/>
            <person name="Veneault-Fourrey C."/>
            <person name="LaButti K."/>
            <person name="Lindquist E.A."/>
            <person name="Lipzen A."/>
            <person name="Lundell T."/>
            <person name="Morin E."/>
            <person name="Murat C."/>
            <person name="Riley R."/>
            <person name="Ohm R."/>
            <person name="Sun H."/>
            <person name="Tunlid A."/>
            <person name="Henrissat B."/>
            <person name="Grigoriev I.V."/>
            <person name="Hibbett D.S."/>
            <person name="Martin F."/>
        </authorList>
    </citation>
    <scope>NUCLEOTIDE SEQUENCE [LARGE SCALE GENOMIC DNA]</scope>
    <source>
        <strain evidence="10">MUT 4182</strain>
    </source>
</reference>
<evidence type="ECO:0000259" key="7">
    <source>
        <dbReference type="Pfam" id="PF13086"/>
    </source>
</evidence>
<evidence type="ECO:0000259" key="8">
    <source>
        <dbReference type="Pfam" id="PF13087"/>
    </source>
</evidence>
<dbReference type="Proteomes" id="UP000054248">
    <property type="component" value="Unassembled WGS sequence"/>
</dbReference>
<dbReference type="GO" id="GO:0005524">
    <property type="term" value="F:ATP binding"/>
    <property type="evidence" value="ECO:0007669"/>
    <property type="project" value="UniProtKB-KW"/>
</dbReference>
<dbReference type="AlphaFoldDB" id="A0A0C3M9S9"/>
<sequence length="834" mass="92528">MDNAQPSRYDWRSRAISRLSPQKAEQWFTQKTKNRFKPGITQVTEGEPYYGEIKSYQSRFLPLIKLEQLASDAVLEERLREWSKERLIEEGYRIAGLSGFWQKATFFGRPVAVFSLGPGEKFGWNRFERGHQVQLSASLKPQDKFEPYLGSVIEVSDTKIKITFDERFELDSYDQLDLWSSDIASQRMIEAVRSLGVDLGNAPSGSATREPILLGTFLRDVLLQEFRNPALEGSGNGKQALAITQSGAFSEDHLVQSWAHRYIRPSPIHVPGDPVLKDLNESQIKAIALMIGNKISLIQGPPGTGKTRTIAETVKILKAHFQVPQPILICTYTNVAVDNLLEALVAAGVNPLRVASPGKVKESVAQYSLEAKMEAHPLKPELDELMKDLPRLQERRDETHKKLQEVRDDSSKMLKMKAIQALIRRKESAIYKVRMTMLHEITHSADVICTTCISAASITLHVIDFPVVFLDEASMCTEPASLIPLMKGCEHLALIGDHQQLPPIITSPDALEHGLGVSLFERLINEQAVPTVMLDQQYRMHPDIAAFPAKEFYDGTLRDGVVDSLGQVHKRLSPPTSKHLQAVASEDSETKTSNVPSMVFIHHSGGENRRDKSRVNEAEAGIVCDLIEDLLAQNPTLRGESIGVIAPYAAQIIRLGRLLKTGSAPHQRFVESLGEFRAAETESIEVKTVDGFEGREKEVIIFSTVRSNPSGYIGFLADRRRLNVGLTRAKRALFIVGNAKTLRQGRVGYVEGAGLAAARAGAGAKNVKFDIAVDIATEAAAVFEDSLLKNGVESGNKTNPPTGLKKSRGIWSRYLDWLDARGLIYDWATNKKLS</sequence>
<dbReference type="OrthoDB" id="6513042at2759"/>
<dbReference type="HOGENOM" id="CLU_001666_8_3_1"/>
<dbReference type="FunFam" id="3.40.50.300:FF:000326">
    <property type="entry name" value="P-loop containing nucleoside triphosphate hydrolase"/>
    <property type="match status" value="1"/>
</dbReference>
<dbReference type="InterPro" id="IPR027417">
    <property type="entry name" value="P-loop_NTPase"/>
</dbReference>
<dbReference type="SUPFAM" id="SSF52540">
    <property type="entry name" value="P-loop containing nucleoside triphosphate hydrolases"/>
    <property type="match status" value="1"/>
</dbReference>
<keyword evidence="6" id="KW-0175">Coiled coil</keyword>
<evidence type="ECO:0000313" key="10">
    <source>
        <dbReference type="Proteomes" id="UP000054248"/>
    </source>
</evidence>
<comment type="similarity">
    <text evidence="1">Belongs to the DNA2/NAM7 helicase family.</text>
</comment>
<dbReference type="GO" id="GO:0003724">
    <property type="term" value="F:RNA helicase activity"/>
    <property type="evidence" value="ECO:0007669"/>
    <property type="project" value="TreeGrafter"/>
</dbReference>
<dbReference type="Pfam" id="PF13087">
    <property type="entry name" value="AAA_12"/>
    <property type="match status" value="1"/>
</dbReference>
<dbReference type="InterPro" id="IPR047187">
    <property type="entry name" value="SF1_C_Upf1"/>
</dbReference>
<dbReference type="CDD" id="cd18808">
    <property type="entry name" value="SF1_C_Upf1"/>
    <property type="match status" value="1"/>
</dbReference>
<evidence type="ECO:0000256" key="5">
    <source>
        <dbReference type="ARBA" id="ARBA00022840"/>
    </source>
</evidence>
<dbReference type="STRING" id="1051891.A0A0C3M9S9"/>
<dbReference type="EMBL" id="KN822972">
    <property type="protein sequence ID" value="KIO30452.1"/>
    <property type="molecule type" value="Genomic_DNA"/>
</dbReference>
<keyword evidence="10" id="KW-1185">Reference proteome</keyword>
<dbReference type="GO" id="GO:0005737">
    <property type="term" value="C:cytoplasm"/>
    <property type="evidence" value="ECO:0007669"/>
    <property type="project" value="TreeGrafter"/>
</dbReference>
<dbReference type="Pfam" id="PF13086">
    <property type="entry name" value="AAA_11"/>
    <property type="match status" value="1"/>
</dbReference>
<dbReference type="GO" id="GO:0016787">
    <property type="term" value="F:hydrolase activity"/>
    <property type="evidence" value="ECO:0007669"/>
    <property type="project" value="UniProtKB-KW"/>
</dbReference>
<keyword evidence="2" id="KW-0547">Nucleotide-binding</keyword>
<evidence type="ECO:0000256" key="6">
    <source>
        <dbReference type="SAM" id="Coils"/>
    </source>
</evidence>
<gene>
    <name evidence="9" type="ORF">M407DRAFT_224414</name>
</gene>
<evidence type="ECO:0000313" key="9">
    <source>
        <dbReference type="EMBL" id="KIO30452.1"/>
    </source>
</evidence>
<reference evidence="9 10" key="1">
    <citation type="submission" date="2014-04" db="EMBL/GenBank/DDBJ databases">
        <authorList>
            <consortium name="DOE Joint Genome Institute"/>
            <person name="Kuo A."/>
            <person name="Girlanda M."/>
            <person name="Perotto S."/>
            <person name="Kohler A."/>
            <person name="Nagy L.G."/>
            <person name="Floudas D."/>
            <person name="Copeland A."/>
            <person name="Barry K.W."/>
            <person name="Cichocki N."/>
            <person name="Veneault-Fourrey C."/>
            <person name="LaButti K."/>
            <person name="Lindquist E.A."/>
            <person name="Lipzen A."/>
            <person name="Lundell T."/>
            <person name="Morin E."/>
            <person name="Murat C."/>
            <person name="Sun H."/>
            <person name="Tunlid A."/>
            <person name="Henrissat B."/>
            <person name="Grigoriev I.V."/>
            <person name="Hibbett D.S."/>
            <person name="Martin F."/>
            <person name="Nordberg H.P."/>
            <person name="Cantor M.N."/>
            <person name="Hua S.X."/>
        </authorList>
    </citation>
    <scope>NUCLEOTIDE SEQUENCE [LARGE SCALE GENOMIC DNA]</scope>
    <source>
        <strain evidence="9 10">MUT 4182</strain>
    </source>
</reference>
<organism evidence="9 10">
    <name type="scientific">Tulasnella calospora MUT 4182</name>
    <dbReference type="NCBI Taxonomy" id="1051891"/>
    <lineage>
        <taxon>Eukaryota</taxon>
        <taxon>Fungi</taxon>
        <taxon>Dikarya</taxon>
        <taxon>Basidiomycota</taxon>
        <taxon>Agaricomycotina</taxon>
        <taxon>Agaricomycetes</taxon>
        <taxon>Cantharellales</taxon>
        <taxon>Tulasnellaceae</taxon>
        <taxon>Tulasnella</taxon>
    </lineage>
</organism>
<keyword evidence="5" id="KW-0067">ATP-binding</keyword>
<dbReference type="InterPro" id="IPR041679">
    <property type="entry name" value="DNA2/NAM7-like_C"/>
</dbReference>
<dbReference type="GO" id="GO:0000184">
    <property type="term" value="P:nuclear-transcribed mRNA catabolic process, nonsense-mediated decay"/>
    <property type="evidence" value="ECO:0007669"/>
    <property type="project" value="TreeGrafter"/>
</dbReference>
<dbReference type="Gene3D" id="3.40.50.300">
    <property type="entry name" value="P-loop containing nucleotide triphosphate hydrolases"/>
    <property type="match status" value="2"/>
</dbReference>
<dbReference type="InterPro" id="IPR045055">
    <property type="entry name" value="DNA2/NAM7-like"/>
</dbReference>
<dbReference type="InterPro" id="IPR041677">
    <property type="entry name" value="DNA2/NAM7_AAA_11"/>
</dbReference>
<name>A0A0C3M9S9_9AGAM</name>
<feature type="coiled-coil region" evidence="6">
    <location>
        <begin position="382"/>
        <end position="409"/>
    </location>
</feature>